<sequence length="112" mass="12410">MLLPACATSVHLTGTGRKRMRLHCVSGLPKSSAAEHAQGPSKTAILKVAMSRVHHHYKTLAWPHYTLLQPNQILFLYFPSVNLRVSIGVVAVQIYTRSACHKQEAQQPPSWG</sequence>
<dbReference type="AlphaFoldDB" id="A0A8D8FQZ4"/>
<protein>
    <submittedName>
        <fullName evidence="1">(northern house mosquito) hypothetical protein</fullName>
    </submittedName>
</protein>
<dbReference type="EMBL" id="HBUE01088521">
    <property type="protein sequence ID" value="CAG6480401.1"/>
    <property type="molecule type" value="Transcribed_RNA"/>
</dbReference>
<name>A0A8D8FQZ4_CULPI</name>
<organism evidence="1">
    <name type="scientific">Culex pipiens</name>
    <name type="common">House mosquito</name>
    <dbReference type="NCBI Taxonomy" id="7175"/>
    <lineage>
        <taxon>Eukaryota</taxon>
        <taxon>Metazoa</taxon>
        <taxon>Ecdysozoa</taxon>
        <taxon>Arthropoda</taxon>
        <taxon>Hexapoda</taxon>
        <taxon>Insecta</taxon>
        <taxon>Pterygota</taxon>
        <taxon>Neoptera</taxon>
        <taxon>Endopterygota</taxon>
        <taxon>Diptera</taxon>
        <taxon>Nematocera</taxon>
        <taxon>Culicoidea</taxon>
        <taxon>Culicidae</taxon>
        <taxon>Culicinae</taxon>
        <taxon>Culicini</taxon>
        <taxon>Culex</taxon>
        <taxon>Culex</taxon>
    </lineage>
</organism>
<proteinExistence type="predicted"/>
<evidence type="ECO:0000313" key="1">
    <source>
        <dbReference type="EMBL" id="CAG6480401.1"/>
    </source>
</evidence>
<reference evidence="1" key="1">
    <citation type="submission" date="2021-05" db="EMBL/GenBank/DDBJ databases">
        <authorList>
            <person name="Alioto T."/>
            <person name="Alioto T."/>
            <person name="Gomez Garrido J."/>
        </authorList>
    </citation>
    <scope>NUCLEOTIDE SEQUENCE</scope>
</reference>
<accession>A0A8D8FQZ4</accession>